<sequence length="124" mass="14173">MKLLVDTNVFIAYGKKRDGGLVDRIKSENHDLYTSVVSLAELRSGIHKRDLNFYQAIKETFRPLPVDLEIADLAGEFRYEFLRKGLDIDLADHIIAATALLNNLALVTFNKKDFPHKNLELYPI</sequence>
<dbReference type="STRING" id="1802593.A2172_01195"/>
<keyword evidence="5" id="KW-0378">Hydrolase</keyword>
<dbReference type="Gene3D" id="3.40.50.1010">
    <property type="entry name" value="5'-nuclease"/>
    <property type="match status" value="1"/>
</dbReference>
<keyword evidence="6" id="KW-0460">Magnesium</keyword>
<evidence type="ECO:0000259" key="8">
    <source>
        <dbReference type="Pfam" id="PF01850"/>
    </source>
</evidence>
<evidence type="ECO:0000313" key="10">
    <source>
        <dbReference type="Proteomes" id="UP000176631"/>
    </source>
</evidence>
<dbReference type="GO" id="GO:0046872">
    <property type="term" value="F:metal ion binding"/>
    <property type="evidence" value="ECO:0007669"/>
    <property type="project" value="UniProtKB-KW"/>
</dbReference>
<comment type="similarity">
    <text evidence="7">Belongs to the PINc/VapC protein family.</text>
</comment>
<evidence type="ECO:0000256" key="6">
    <source>
        <dbReference type="ARBA" id="ARBA00022842"/>
    </source>
</evidence>
<dbReference type="InterPro" id="IPR029060">
    <property type="entry name" value="PIN-like_dom_sf"/>
</dbReference>
<evidence type="ECO:0000256" key="4">
    <source>
        <dbReference type="ARBA" id="ARBA00022723"/>
    </source>
</evidence>
<evidence type="ECO:0000256" key="5">
    <source>
        <dbReference type="ARBA" id="ARBA00022801"/>
    </source>
</evidence>
<dbReference type="PANTHER" id="PTHR33653:SF1">
    <property type="entry name" value="RIBONUCLEASE VAPC2"/>
    <property type="match status" value="1"/>
</dbReference>
<dbReference type="GO" id="GO:0004518">
    <property type="term" value="F:nuclease activity"/>
    <property type="evidence" value="ECO:0007669"/>
    <property type="project" value="UniProtKB-KW"/>
</dbReference>
<keyword evidence="2" id="KW-1277">Toxin-antitoxin system</keyword>
<gene>
    <name evidence="9" type="ORF">A2172_01195</name>
</gene>
<dbReference type="InterPro" id="IPR050556">
    <property type="entry name" value="Type_II_TA_system_RNase"/>
</dbReference>
<comment type="caution">
    <text evidence="9">The sequence shown here is derived from an EMBL/GenBank/DDBJ whole genome shotgun (WGS) entry which is preliminary data.</text>
</comment>
<evidence type="ECO:0000256" key="7">
    <source>
        <dbReference type="ARBA" id="ARBA00038093"/>
    </source>
</evidence>
<name>A0A1G1W8Y9_9BACT</name>
<protein>
    <recommendedName>
        <fullName evidence="8">PIN domain-containing protein</fullName>
    </recommendedName>
</protein>
<dbReference type="CDD" id="cd18741">
    <property type="entry name" value="PIN_VapC4-5_FitB-like"/>
    <property type="match status" value="1"/>
</dbReference>
<feature type="domain" description="PIN" evidence="8">
    <location>
        <begin position="4"/>
        <end position="114"/>
    </location>
</feature>
<dbReference type="Pfam" id="PF01850">
    <property type="entry name" value="PIN"/>
    <property type="match status" value="1"/>
</dbReference>
<organism evidence="9 10">
    <name type="scientific">Candidatus Woykebacteria bacterium RBG_13_40_15</name>
    <dbReference type="NCBI Taxonomy" id="1802593"/>
    <lineage>
        <taxon>Bacteria</taxon>
        <taxon>Candidatus Woykeibacteriota</taxon>
    </lineage>
</organism>
<dbReference type="Proteomes" id="UP000176631">
    <property type="component" value="Unassembled WGS sequence"/>
</dbReference>
<keyword evidence="3" id="KW-0540">Nuclease</keyword>
<evidence type="ECO:0000256" key="2">
    <source>
        <dbReference type="ARBA" id="ARBA00022649"/>
    </source>
</evidence>
<comment type="cofactor">
    <cofactor evidence="1">
        <name>Mg(2+)</name>
        <dbReference type="ChEBI" id="CHEBI:18420"/>
    </cofactor>
</comment>
<evidence type="ECO:0000256" key="1">
    <source>
        <dbReference type="ARBA" id="ARBA00001946"/>
    </source>
</evidence>
<evidence type="ECO:0000313" key="9">
    <source>
        <dbReference type="EMBL" id="OGY24143.1"/>
    </source>
</evidence>
<accession>A0A1G1W8Y9</accession>
<dbReference type="GO" id="GO:0016787">
    <property type="term" value="F:hydrolase activity"/>
    <property type="evidence" value="ECO:0007669"/>
    <property type="project" value="UniProtKB-KW"/>
</dbReference>
<dbReference type="PANTHER" id="PTHR33653">
    <property type="entry name" value="RIBONUCLEASE VAPC2"/>
    <property type="match status" value="1"/>
</dbReference>
<dbReference type="InterPro" id="IPR002716">
    <property type="entry name" value="PIN_dom"/>
</dbReference>
<evidence type="ECO:0000256" key="3">
    <source>
        <dbReference type="ARBA" id="ARBA00022722"/>
    </source>
</evidence>
<proteinExistence type="inferred from homology"/>
<dbReference type="SUPFAM" id="SSF88723">
    <property type="entry name" value="PIN domain-like"/>
    <property type="match status" value="1"/>
</dbReference>
<dbReference type="AlphaFoldDB" id="A0A1G1W8Y9"/>
<reference evidence="9 10" key="1">
    <citation type="journal article" date="2016" name="Nat. Commun.">
        <title>Thousands of microbial genomes shed light on interconnected biogeochemical processes in an aquifer system.</title>
        <authorList>
            <person name="Anantharaman K."/>
            <person name="Brown C.T."/>
            <person name="Hug L.A."/>
            <person name="Sharon I."/>
            <person name="Castelle C.J."/>
            <person name="Probst A.J."/>
            <person name="Thomas B.C."/>
            <person name="Singh A."/>
            <person name="Wilkins M.J."/>
            <person name="Karaoz U."/>
            <person name="Brodie E.L."/>
            <person name="Williams K.H."/>
            <person name="Hubbard S.S."/>
            <person name="Banfield J.F."/>
        </authorList>
    </citation>
    <scope>NUCLEOTIDE SEQUENCE [LARGE SCALE GENOMIC DNA]</scope>
</reference>
<keyword evidence="4" id="KW-0479">Metal-binding</keyword>
<dbReference type="EMBL" id="MHCP01000015">
    <property type="protein sequence ID" value="OGY24143.1"/>
    <property type="molecule type" value="Genomic_DNA"/>
</dbReference>